<evidence type="ECO:0000256" key="1">
    <source>
        <dbReference type="SAM" id="Coils"/>
    </source>
</evidence>
<evidence type="ECO:0000256" key="2">
    <source>
        <dbReference type="SAM" id="MobiDB-lite"/>
    </source>
</evidence>
<organism evidence="3 4">
    <name type="scientific">Lacipirellula parvula</name>
    <dbReference type="NCBI Taxonomy" id="2650471"/>
    <lineage>
        <taxon>Bacteria</taxon>
        <taxon>Pseudomonadati</taxon>
        <taxon>Planctomycetota</taxon>
        <taxon>Planctomycetia</taxon>
        <taxon>Pirellulales</taxon>
        <taxon>Lacipirellulaceae</taxon>
        <taxon>Lacipirellula</taxon>
    </lineage>
</organism>
<keyword evidence="1" id="KW-0175">Coiled coil</keyword>
<feature type="coiled-coil region" evidence="1">
    <location>
        <begin position="281"/>
        <end position="308"/>
    </location>
</feature>
<feature type="region of interest" description="Disordered" evidence="2">
    <location>
        <begin position="463"/>
        <end position="501"/>
    </location>
</feature>
<name>A0A5K7XBT1_9BACT</name>
<dbReference type="KEGG" id="lpav:PLANPX_3580"/>
<accession>A0A5K7XBT1</accession>
<proteinExistence type="predicted"/>
<evidence type="ECO:0000313" key="4">
    <source>
        <dbReference type="Proteomes" id="UP000326837"/>
    </source>
</evidence>
<dbReference type="Proteomes" id="UP000326837">
    <property type="component" value="Chromosome"/>
</dbReference>
<sequence length="501" mass="57139">MNVRSGRTVGRSLERAVEQIRQRLSTHADGVRELDAEMSELLSQRSETLLALARHYLPDLKLETIQGSFVEVRDELLGLLTEKQRRQQELHDQAAGAQRQVEHEDAELDRVTDELNVKVAERERLEELLAERLRGTAEFTTLSQRALETEQELNRNERRVADVQAEAKTKLPSYEGSRLFKYLYDAGYGTGKYESQGLTRRVDGWIAKMIGFQSARRGYDFLRTTPELMKQEVTRRRDSFNELMQQVEAIEDRVSDEIGLTEVMRNGQQLGADRDHLVTVVAATQNLLTELQEQLAQLEGRQNEFYERAISRMKAFLERLPEARLERHSQSTPEREDDSMVAEVAQIGDRLEAAEGRGAELGKARAAWDQRLNGLQEVLQRFRQAEFDSQRSTFPLQLNADDLVEQYIAGRVDAQQVWSTLQSNQRFAPTWQEQRGPQMPNFPAGDVSMVLLKVLTEVAGAAMEQSAGRGVERRGPVRQKSRQATGRPPFPNRGFTNGRGF</sequence>
<dbReference type="RefSeq" id="WP_172992100.1">
    <property type="nucleotide sequence ID" value="NZ_AP021861.1"/>
</dbReference>
<protein>
    <submittedName>
        <fullName evidence="3">Uncharacterized protein</fullName>
    </submittedName>
</protein>
<feature type="region of interest" description="Disordered" evidence="2">
    <location>
        <begin position="88"/>
        <end position="107"/>
    </location>
</feature>
<evidence type="ECO:0000313" key="3">
    <source>
        <dbReference type="EMBL" id="BBO33968.1"/>
    </source>
</evidence>
<dbReference type="EMBL" id="AP021861">
    <property type="protein sequence ID" value="BBO33968.1"/>
    <property type="molecule type" value="Genomic_DNA"/>
</dbReference>
<reference evidence="4" key="1">
    <citation type="submission" date="2019-10" db="EMBL/GenBank/DDBJ databases">
        <title>Lacipirellula parvula gen. nov., sp. nov., representing a lineage of planctomycetes widespread in freshwater anoxic habitats, and description of the family Lacipirellulaceae.</title>
        <authorList>
            <person name="Dedysh S.N."/>
            <person name="Kulichevskaya I.S."/>
            <person name="Beletsky A.V."/>
            <person name="Rakitin A.L."/>
            <person name="Mardanov A.V."/>
            <person name="Ivanova A.A."/>
            <person name="Saltykova V.X."/>
            <person name="Rijpstra W.I.C."/>
            <person name="Sinninghe Damste J.S."/>
            <person name="Ravin N.V."/>
        </authorList>
    </citation>
    <scope>NUCLEOTIDE SEQUENCE [LARGE SCALE GENOMIC DNA]</scope>
    <source>
        <strain evidence="4">PX69</strain>
    </source>
</reference>
<dbReference type="AlphaFoldDB" id="A0A5K7XBT1"/>
<gene>
    <name evidence="3" type="ORF">PLANPX_3580</name>
</gene>
<keyword evidence="4" id="KW-1185">Reference proteome</keyword>